<organism evidence="1 2">
    <name type="scientific">Cupriavidus taiwanensis</name>
    <dbReference type="NCBI Taxonomy" id="164546"/>
    <lineage>
        <taxon>Bacteria</taxon>
        <taxon>Pseudomonadati</taxon>
        <taxon>Pseudomonadota</taxon>
        <taxon>Betaproteobacteria</taxon>
        <taxon>Burkholderiales</taxon>
        <taxon>Burkholderiaceae</taxon>
        <taxon>Cupriavidus</taxon>
    </lineage>
</organism>
<dbReference type="EMBL" id="OFSP01000039">
    <property type="protein sequence ID" value="SOY68885.1"/>
    <property type="molecule type" value="Genomic_DNA"/>
</dbReference>
<comment type="caution">
    <text evidence="1">The sequence shown here is derived from an EMBL/GenBank/DDBJ whole genome shotgun (WGS) entry which is preliminary data.</text>
</comment>
<dbReference type="Proteomes" id="UP000256297">
    <property type="component" value="Chromosome CBM2589_a"/>
</dbReference>
<gene>
    <name evidence="1" type="ORF">CBM2589_A90355</name>
</gene>
<reference evidence="1 2" key="1">
    <citation type="submission" date="2018-01" db="EMBL/GenBank/DDBJ databases">
        <authorList>
            <person name="Clerissi C."/>
        </authorList>
    </citation>
    <scope>NUCLEOTIDE SEQUENCE [LARGE SCALE GENOMIC DNA]</scope>
    <source>
        <strain evidence="1">Cupriavidus taiwanensis STM 3521</strain>
    </source>
</reference>
<accession>A0A976A9B2</accession>
<dbReference type="AlphaFoldDB" id="A0A976A9B2"/>
<sequence>MGKRASFGRKFACMAGMERLQFGVAKRGHQCRARGTHSEQAQAAHLQYQRLDGKRALFIVHAVRIVTVANDQIDRILRATGNADHRRPAAFHDRHAAHGSQSQLHGFESEPIELVVVARKHAALHQRTQQPIRRAAVQTRCGHQRRKRYAVLMVQAHQFEQIDGAKHRLGATHAFRPGFGALNIHNTNSYECKILPP</sequence>
<evidence type="ECO:0000313" key="2">
    <source>
        <dbReference type="Proteomes" id="UP000256297"/>
    </source>
</evidence>
<name>A0A976A9B2_9BURK</name>
<proteinExistence type="predicted"/>
<evidence type="ECO:0000313" key="1">
    <source>
        <dbReference type="EMBL" id="SOY68885.1"/>
    </source>
</evidence>
<protein>
    <submittedName>
        <fullName evidence="1">Uncharacterized protein</fullName>
    </submittedName>
</protein>